<sequence length="138" mass="15410">MNNEKAPNFRNVQLQSLVNAIREAEEKGIDINEILSEQSIKCLELLKLGKTYEEISLDIGMTIARVKNLMTGHGANSALTTIRRHIALQKKGPKNPNLDEIVAIIKSVDVDELYSAIDRLKKPALSNIYREIINGKEG</sequence>
<dbReference type="Proteomes" id="UP001364764">
    <property type="component" value="Plasmid pY5S7-2"/>
</dbReference>
<accession>A0ABD8B2Q6</accession>
<reference evidence="1 2" key="1">
    <citation type="submission" date="2024-02" db="EMBL/GenBank/DDBJ databases">
        <title>Complete sequences of two Paenibacillus sp. strains and one Lysinibacillus strain isolated from the environment on STAA medium highlight biotechnological potential.</title>
        <authorList>
            <person name="Attere S.A."/>
            <person name="Piche L.C."/>
            <person name="Intertaglia L."/>
            <person name="Lami R."/>
            <person name="Charette S.J."/>
            <person name="Vincent A.T."/>
        </authorList>
    </citation>
    <scope>NUCLEOTIDE SEQUENCE [LARGE SCALE GENOMIC DNA]</scope>
    <source>
        <strain evidence="1 2">Y5S-7</strain>
        <plasmid evidence="1 2">pY5S7-2</plasmid>
    </source>
</reference>
<protein>
    <submittedName>
        <fullName evidence="1">Uncharacterized protein</fullName>
    </submittedName>
</protein>
<gene>
    <name evidence="1" type="ORF">V6668_32120</name>
</gene>
<name>A0ABD8B2Q6_PAEAM</name>
<dbReference type="AlphaFoldDB" id="A0ABD8B2Q6"/>
<evidence type="ECO:0000313" key="1">
    <source>
        <dbReference type="EMBL" id="WWP24122.1"/>
    </source>
</evidence>
<dbReference type="EMBL" id="CP145894">
    <property type="protein sequence ID" value="WWP24122.1"/>
    <property type="molecule type" value="Genomic_DNA"/>
</dbReference>
<evidence type="ECO:0000313" key="2">
    <source>
        <dbReference type="Proteomes" id="UP001364764"/>
    </source>
</evidence>
<keyword evidence="1" id="KW-0614">Plasmid</keyword>
<dbReference type="GeneID" id="93480223"/>
<geneLocation type="plasmid" evidence="1 2">
    <name>pY5S7-2</name>
</geneLocation>
<proteinExistence type="predicted"/>
<dbReference type="RefSeq" id="WP_338709211.1">
    <property type="nucleotide sequence ID" value="NZ_CP145894.1"/>
</dbReference>
<organism evidence="1 2">
    <name type="scientific">Paenibacillus amylolyticus</name>
    <dbReference type="NCBI Taxonomy" id="1451"/>
    <lineage>
        <taxon>Bacteria</taxon>
        <taxon>Bacillati</taxon>
        <taxon>Bacillota</taxon>
        <taxon>Bacilli</taxon>
        <taxon>Bacillales</taxon>
        <taxon>Paenibacillaceae</taxon>
        <taxon>Paenibacillus</taxon>
    </lineage>
</organism>